<feature type="domain" description="PRC-barrel" evidence="2">
    <location>
        <begin position="6"/>
        <end position="73"/>
    </location>
</feature>
<name>A0A4Y7RJD5_9FIRM</name>
<sequence length="277" mass="30093">MRKSKRFESMPVISLEEGQQIGHVKSLVVDPAGKKVAALIIEQKGWFKEQRFIPYHKVKSAGSDAITIEKTASVERAASLPDIVKLAREKVGVIGARLVAENGTLLGNVDEYYVDLATGTIAGLEFSGNLLNSFIKGRAFLDTIYVRTLGKEVVVITNEALDNIFKLDGGLQETVKNIRETTGHLWENTVQKTKDLGTTLNKSIEKVKKDIKAATNPEGEEALSADREKNEDPAAAGLSAVTTQKAGLEKNERIVENPPAQAGPPNEENRTPPPPQA</sequence>
<reference evidence="3 4" key="1">
    <citation type="journal article" date="2018" name="Environ. Microbiol.">
        <title>Novel energy conservation strategies and behaviour of Pelotomaculum schinkii driving syntrophic propionate catabolism.</title>
        <authorList>
            <person name="Hidalgo-Ahumada C.A.P."/>
            <person name="Nobu M.K."/>
            <person name="Narihiro T."/>
            <person name="Tamaki H."/>
            <person name="Liu W.T."/>
            <person name="Kamagata Y."/>
            <person name="Stams A.J.M."/>
            <person name="Imachi H."/>
            <person name="Sousa D.Z."/>
        </authorList>
    </citation>
    <scope>NUCLEOTIDE SEQUENCE [LARGE SCALE GENOMIC DNA]</scope>
    <source>
        <strain evidence="3 4">HH</strain>
    </source>
</reference>
<dbReference type="InterPro" id="IPR011033">
    <property type="entry name" value="PRC_barrel-like_sf"/>
</dbReference>
<evidence type="ECO:0000313" key="3">
    <source>
        <dbReference type="EMBL" id="TEB08437.1"/>
    </source>
</evidence>
<gene>
    <name evidence="3" type="ORF">Psch_02000</name>
</gene>
<accession>A0A4Y7RJD5</accession>
<dbReference type="Proteomes" id="UP000298324">
    <property type="component" value="Unassembled WGS sequence"/>
</dbReference>
<dbReference type="AlphaFoldDB" id="A0A4Y7RJD5"/>
<feature type="region of interest" description="Disordered" evidence="1">
    <location>
        <begin position="211"/>
        <end position="277"/>
    </location>
</feature>
<dbReference type="SUPFAM" id="SSF50346">
    <property type="entry name" value="PRC-barrel domain"/>
    <property type="match status" value="2"/>
</dbReference>
<protein>
    <submittedName>
        <fullName evidence="3">PRC-barrel domain protein</fullName>
    </submittedName>
</protein>
<proteinExistence type="predicted"/>
<evidence type="ECO:0000256" key="1">
    <source>
        <dbReference type="SAM" id="MobiDB-lite"/>
    </source>
</evidence>
<comment type="caution">
    <text evidence="3">The sequence shown here is derived from an EMBL/GenBank/DDBJ whole genome shotgun (WGS) entry which is preliminary data.</text>
</comment>
<keyword evidence="4" id="KW-1185">Reference proteome</keyword>
<dbReference type="InterPro" id="IPR027275">
    <property type="entry name" value="PRC-brl_dom"/>
</dbReference>
<dbReference type="Gene3D" id="2.30.30.240">
    <property type="entry name" value="PRC-barrel domain"/>
    <property type="match status" value="1"/>
</dbReference>
<dbReference type="Pfam" id="PF05239">
    <property type="entry name" value="PRC"/>
    <property type="match status" value="1"/>
</dbReference>
<evidence type="ECO:0000313" key="4">
    <source>
        <dbReference type="Proteomes" id="UP000298324"/>
    </source>
</evidence>
<dbReference type="RefSeq" id="WP_190240053.1">
    <property type="nucleotide sequence ID" value="NZ_QFGA01000001.1"/>
</dbReference>
<organism evidence="3 4">
    <name type="scientific">Pelotomaculum schinkii</name>
    <dbReference type="NCBI Taxonomy" id="78350"/>
    <lineage>
        <taxon>Bacteria</taxon>
        <taxon>Bacillati</taxon>
        <taxon>Bacillota</taxon>
        <taxon>Clostridia</taxon>
        <taxon>Eubacteriales</taxon>
        <taxon>Desulfotomaculaceae</taxon>
        <taxon>Pelotomaculum</taxon>
    </lineage>
</organism>
<evidence type="ECO:0000259" key="2">
    <source>
        <dbReference type="Pfam" id="PF05239"/>
    </source>
</evidence>
<dbReference type="EMBL" id="QFGA01000001">
    <property type="protein sequence ID" value="TEB08437.1"/>
    <property type="molecule type" value="Genomic_DNA"/>
</dbReference>